<dbReference type="FunFam" id="3.30.730.10:FF:000001">
    <property type="entry name" value="Ethylene-responsive transcription factor 2"/>
    <property type="match status" value="1"/>
</dbReference>
<feature type="compositionally biased region" description="Low complexity" evidence="7">
    <location>
        <begin position="208"/>
        <end position="219"/>
    </location>
</feature>
<proteinExistence type="inferred from homology"/>
<evidence type="ECO:0000256" key="5">
    <source>
        <dbReference type="ARBA" id="ARBA00023242"/>
    </source>
</evidence>
<dbReference type="EMBL" id="CAMGYJ010000005">
    <property type="protein sequence ID" value="CAI0410519.1"/>
    <property type="molecule type" value="Genomic_DNA"/>
</dbReference>
<evidence type="ECO:0000256" key="7">
    <source>
        <dbReference type="SAM" id="MobiDB-lite"/>
    </source>
</evidence>
<dbReference type="GO" id="GO:0009873">
    <property type="term" value="P:ethylene-activated signaling pathway"/>
    <property type="evidence" value="ECO:0007669"/>
    <property type="project" value="InterPro"/>
</dbReference>
<dbReference type="PROSITE" id="PS51032">
    <property type="entry name" value="AP2_ERF"/>
    <property type="match status" value="1"/>
</dbReference>
<keyword evidence="4" id="KW-0804">Transcription</keyword>
<feature type="compositionally biased region" description="Polar residues" evidence="7">
    <location>
        <begin position="66"/>
        <end position="86"/>
    </location>
</feature>
<dbReference type="Proteomes" id="UP001154282">
    <property type="component" value="Unassembled WGS sequence"/>
</dbReference>
<feature type="domain" description="AP2/ERF" evidence="8">
    <location>
        <begin position="102"/>
        <end position="160"/>
    </location>
</feature>
<dbReference type="GO" id="GO:0003700">
    <property type="term" value="F:DNA-binding transcription factor activity"/>
    <property type="evidence" value="ECO:0007669"/>
    <property type="project" value="InterPro"/>
</dbReference>
<evidence type="ECO:0000313" key="10">
    <source>
        <dbReference type="Proteomes" id="UP001154282"/>
    </source>
</evidence>
<feature type="region of interest" description="Disordered" evidence="7">
    <location>
        <begin position="56"/>
        <end position="99"/>
    </location>
</feature>
<reference evidence="9" key="1">
    <citation type="submission" date="2022-08" db="EMBL/GenBank/DDBJ databases">
        <authorList>
            <person name="Gutierrez-Valencia J."/>
        </authorList>
    </citation>
    <scope>NUCLEOTIDE SEQUENCE</scope>
</reference>
<dbReference type="CDD" id="cd00018">
    <property type="entry name" value="AP2"/>
    <property type="match status" value="1"/>
</dbReference>
<keyword evidence="2" id="KW-0805">Transcription regulation</keyword>
<dbReference type="Pfam" id="PF00847">
    <property type="entry name" value="AP2"/>
    <property type="match status" value="1"/>
</dbReference>
<dbReference type="Gene3D" id="3.30.730.10">
    <property type="entry name" value="AP2/ERF domain"/>
    <property type="match status" value="1"/>
</dbReference>
<keyword evidence="10" id="KW-1185">Reference proteome</keyword>
<evidence type="ECO:0000313" key="9">
    <source>
        <dbReference type="EMBL" id="CAI0410519.1"/>
    </source>
</evidence>
<keyword evidence="5" id="KW-0539">Nucleus</keyword>
<evidence type="ECO:0000256" key="2">
    <source>
        <dbReference type="ARBA" id="ARBA00023015"/>
    </source>
</evidence>
<dbReference type="InterPro" id="IPR044808">
    <property type="entry name" value="ERF_plant"/>
</dbReference>
<dbReference type="SUPFAM" id="SSF54171">
    <property type="entry name" value="DNA-binding domain"/>
    <property type="match status" value="1"/>
</dbReference>
<comment type="similarity">
    <text evidence="6">Belongs to the AP2/ERF transcription factor family. ERF subfamily.</text>
</comment>
<dbReference type="GO" id="GO:0003677">
    <property type="term" value="F:DNA binding"/>
    <property type="evidence" value="ECO:0007669"/>
    <property type="project" value="UniProtKB-KW"/>
</dbReference>
<dbReference type="PANTHER" id="PTHR31190">
    <property type="entry name" value="DNA-BINDING DOMAIN"/>
    <property type="match status" value="1"/>
</dbReference>
<organism evidence="9 10">
    <name type="scientific">Linum tenue</name>
    <dbReference type="NCBI Taxonomy" id="586396"/>
    <lineage>
        <taxon>Eukaryota</taxon>
        <taxon>Viridiplantae</taxon>
        <taxon>Streptophyta</taxon>
        <taxon>Embryophyta</taxon>
        <taxon>Tracheophyta</taxon>
        <taxon>Spermatophyta</taxon>
        <taxon>Magnoliopsida</taxon>
        <taxon>eudicotyledons</taxon>
        <taxon>Gunneridae</taxon>
        <taxon>Pentapetalae</taxon>
        <taxon>rosids</taxon>
        <taxon>fabids</taxon>
        <taxon>Malpighiales</taxon>
        <taxon>Linaceae</taxon>
        <taxon>Linum</taxon>
    </lineage>
</organism>
<dbReference type="PRINTS" id="PR00367">
    <property type="entry name" value="ETHRSPELEMNT"/>
</dbReference>
<comment type="caution">
    <text evidence="9">The sequence shown here is derived from an EMBL/GenBank/DDBJ whole genome shotgun (WGS) entry which is preliminary data.</text>
</comment>
<evidence type="ECO:0000256" key="6">
    <source>
        <dbReference type="ARBA" id="ARBA00024343"/>
    </source>
</evidence>
<dbReference type="InterPro" id="IPR016177">
    <property type="entry name" value="DNA-bd_dom_sf"/>
</dbReference>
<evidence type="ECO:0000256" key="1">
    <source>
        <dbReference type="ARBA" id="ARBA00004123"/>
    </source>
</evidence>
<protein>
    <recommendedName>
        <fullName evidence="8">AP2/ERF domain-containing protein</fullName>
    </recommendedName>
</protein>
<feature type="non-terminal residue" evidence="9">
    <location>
        <position position="1"/>
    </location>
</feature>
<feature type="region of interest" description="Disordered" evidence="7">
    <location>
        <begin position="203"/>
        <end position="226"/>
    </location>
</feature>
<dbReference type="AlphaFoldDB" id="A0AAV0JP86"/>
<name>A0AAV0JP86_9ROSI</name>
<evidence type="ECO:0000256" key="4">
    <source>
        <dbReference type="ARBA" id="ARBA00023163"/>
    </source>
</evidence>
<comment type="subcellular location">
    <subcellularLocation>
        <location evidence="1">Nucleus</location>
    </subcellularLocation>
</comment>
<dbReference type="SMART" id="SM00380">
    <property type="entry name" value="AP2"/>
    <property type="match status" value="1"/>
</dbReference>
<dbReference type="PANTHER" id="PTHR31190:SF407">
    <property type="entry name" value="ETHYLENE-RESPONSIVE TRANSCRIPTION FACTOR 13-LIKE"/>
    <property type="match status" value="1"/>
</dbReference>
<dbReference type="InterPro" id="IPR036955">
    <property type="entry name" value="AP2/ERF_dom_sf"/>
</dbReference>
<accession>A0AAV0JP86</accession>
<keyword evidence="3" id="KW-0238">DNA-binding</keyword>
<evidence type="ECO:0000259" key="8">
    <source>
        <dbReference type="PROSITE" id="PS51032"/>
    </source>
</evidence>
<sequence>TVTCVCVDSKRPFSGFSSFNNLLEVEDISWSCWAELPLNPEPSHLGLSWSNYPPSNDVVKEETEEQSVVASVPSSLDHNTRSSSDNGQHKTAPFQKKERKMLYRRVRRRPWGKYAAEIRDPTKKGARLWLGTYDAPEGAALAYDRAAYRIRGSKAKLNFPHLVGTNGWDDLGRVVMSSSNKPRRRGAPVSGVETAPYLEVECSRKRMGSQGQGRSSGKSRTIEFGGGSDDGDFSVLMMGSWTVNSHTFVD</sequence>
<evidence type="ECO:0000256" key="3">
    <source>
        <dbReference type="ARBA" id="ARBA00023125"/>
    </source>
</evidence>
<dbReference type="InterPro" id="IPR001471">
    <property type="entry name" value="AP2/ERF_dom"/>
</dbReference>
<dbReference type="GO" id="GO:0005634">
    <property type="term" value="C:nucleus"/>
    <property type="evidence" value="ECO:0007669"/>
    <property type="project" value="UniProtKB-SubCell"/>
</dbReference>
<gene>
    <name evidence="9" type="ORF">LITE_LOCUS14804</name>
</gene>